<evidence type="ECO:0000259" key="7">
    <source>
        <dbReference type="Pfam" id="PF11429"/>
    </source>
</evidence>
<dbReference type="InterPro" id="IPR037178">
    <property type="entry name" value="ColicinD_C_sf"/>
</dbReference>
<dbReference type="Gene3D" id="1.10.287.620">
    <property type="entry name" value="Helix Hairpins"/>
    <property type="match status" value="1"/>
</dbReference>
<dbReference type="GO" id="GO:0004540">
    <property type="term" value="F:RNA nuclease activity"/>
    <property type="evidence" value="ECO:0007669"/>
    <property type="project" value="InterPro"/>
</dbReference>
<protein>
    <submittedName>
        <fullName evidence="8">S-type pyocin domain-containing protein</fullName>
    </submittedName>
</protein>
<evidence type="ECO:0000256" key="1">
    <source>
        <dbReference type="ARBA" id="ARBA00022529"/>
    </source>
</evidence>
<organism evidence="8 9">
    <name type="scientific">Winslowiella arboricola</name>
    <dbReference type="NCBI Taxonomy" id="2978220"/>
    <lineage>
        <taxon>Bacteria</taxon>
        <taxon>Pseudomonadati</taxon>
        <taxon>Pseudomonadota</taxon>
        <taxon>Gammaproteobacteria</taxon>
        <taxon>Enterobacterales</taxon>
        <taxon>Erwiniaceae</taxon>
        <taxon>Winslowiella</taxon>
    </lineage>
</organism>
<keyword evidence="2" id="KW-0044">Antibiotic</keyword>
<reference evidence="8" key="1">
    <citation type="submission" date="2022-09" db="EMBL/GenBank/DDBJ databases">
        <title>Winslowiella arboricola sp. nov., isolated from bleeding cankers on broadleaf hosts.</title>
        <authorList>
            <person name="Brady C."/>
            <person name="Kaur S."/>
            <person name="Crampton B."/>
            <person name="Maddock D."/>
            <person name="Arnold D."/>
            <person name="Denman S."/>
        </authorList>
    </citation>
    <scope>NUCLEOTIDE SEQUENCE</scope>
    <source>
        <strain evidence="8">BAC 15a-03b</strain>
    </source>
</reference>
<evidence type="ECO:0000256" key="5">
    <source>
        <dbReference type="SAM" id="MobiDB-lite"/>
    </source>
</evidence>
<evidence type="ECO:0000256" key="3">
    <source>
        <dbReference type="ARBA" id="ARBA00023048"/>
    </source>
</evidence>
<dbReference type="Gene3D" id="3.10.450.200">
    <property type="match status" value="1"/>
</dbReference>
<feature type="compositionally biased region" description="Gly residues" evidence="5">
    <location>
        <begin position="14"/>
        <end position="39"/>
    </location>
</feature>
<dbReference type="InterPro" id="IPR036302">
    <property type="entry name" value="Pyosin/cloacin_T_dom_sf"/>
</dbReference>
<dbReference type="GO" id="GO:0031640">
    <property type="term" value="P:killing of cells of another organism"/>
    <property type="evidence" value="ECO:0007669"/>
    <property type="project" value="UniProtKB-KW"/>
</dbReference>
<name>A0A9J6PNC9_9GAMM</name>
<dbReference type="Pfam" id="PF06958">
    <property type="entry name" value="Pyocin_S"/>
    <property type="match status" value="1"/>
</dbReference>
<keyword evidence="4" id="KW-0175">Coiled coil</keyword>
<dbReference type="EMBL" id="JAODIM010000038">
    <property type="protein sequence ID" value="MCU5777144.1"/>
    <property type="molecule type" value="Genomic_DNA"/>
</dbReference>
<feature type="domain" description="Pyosin/cloacin translocation" evidence="6">
    <location>
        <begin position="507"/>
        <end position="642"/>
    </location>
</feature>
<dbReference type="Proteomes" id="UP001064262">
    <property type="component" value="Unassembled WGS sequence"/>
</dbReference>
<dbReference type="Pfam" id="PF11429">
    <property type="entry name" value="Colicin_D"/>
    <property type="match status" value="1"/>
</dbReference>
<feature type="region of interest" description="Disordered" evidence="5">
    <location>
        <begin position="1"/>
        <end position="40"/>
    </location>
</feature>
<keyword evidence="9" id="KW-1185">Reference proteome</keyword>
<keyword evidence="1" id="KW-0929">Antimicrobial</keyword>
<evidence type="ECO:0000256" key="4">
    <source>
        <dbReference type="SAM" id="Coils"/>
    </source>
</evidence>
<dbReference type="SUPFAM" id="SSF69369">
    <property type="entry name" value="Cloacin translocation domain"/>
    <property type="match status" value="1"/>
</dbReference>
<feature type="coiled-coil region" evidence="4">
    <location>
        <begin position="343"/>
        <end position="377"/>
    </location>
</feature>
<evidence type="ECO:0000313" key="9">
    <source>
        <dbReference type="Proteomes" id="UP001064262"/>
    </source>
</evidence>
<dbReference type="InterPro" id="IPR016128">
    <property type="entry name" value="Pyosin/cloacin_T_dom"/>
</dbReference>
<dbReference type="SUPFAM" id="SSF102824">
    <property type="entry name" value="Colicin D/E5 nuclease domain"/>
    <property type="match status" value="1"/>
</dbReference>
<feature type="region of interest" description="Disordered" evidence="5">
    <location>
        <begin position="210"/>
        <end position="236"/>
    </location>
</feature>
<dbReference type="AlphaFoldDB" id="A0A9J6PNC9"/>
<evidence type="ECO:0000256" key="2">
    <source>
        <dbReference type="ARBA" id="ARBA00023022"/>
    </source>
</evidence>
<accession>A0A9J6PNC9</accession>
<proteinExistence type="predicted"/>
<gene>
    <name evidence="8" type="ORF">N5923_06515</name>
</gene>
<keyword evidence="3" id="KW-0078">Bacteriocin</keyword>
<comment type="caution">
    <text evidence="8">The sequence shown here is derived from an EMBL/GenBank/DDBJ whole genome shotgun (WGS) entry which is preliminary data.</text>
</comment>
<dbReference type="GO" id="GO:0042742">
    <property type="term" value="P:defense response to bacterium"/>
    <property type="evidence" value="ECO:0007669"/>
    <property type="project" value="UniProtKB-KW"/>
</dbReference>
<evidence type="ECO:0000313" key="8">
    <source>
        <dbReference type="EMBL" id="MCU5777144.1"/>
    </source>
</evidence>
<dbReference type="InterPro" id="IPR038233">
    <property type="entry name" value="Colicin_D/E5_nuclease"/>
</dbReference>
<dbReference type="InterPro" id="IPR024440">
    <property type="entry name" value="ColicinD_C"/>
</dbReference>
<feature type="domain" description="Colicin D C-terminal" evidence="7">
    <location>
        <begin position="656"/>
        <end position="734"/>
    </location>
</feature>
<evidence type="ECO:0000259" key="6">
    <source>
        <dbReference type="Pfam" id="PF06958"/>
    </source>
</evidence>
<dbReference type="RefSeq" id="WP_267142213.1">
    <property type="nucleotide sequence ID" value="NZ_JAODIL010000067.1"/>
</dbReference>
<sequence>MAGNGADNAHNNQFGGGSRGPTGGVNTGSGSGNSGGERGYGYWSTAHIKEDKSAITYDEKGEPRIEIRDGARWVGDNSIHWSDDKGGSGNANLRTNVTAPIKEGFQAAIDGYIYTVTVNGSDQITAVNLFSRPAQASRKDWAGNEAARKNSAKALVQAQINAKKVAAAAAAKKEAETKAAAEAKHKAAEDAKRKQAEWDAAHPLEAAQRNANTAQTALNSATQSRSSAQTSFNTLSTKVNQRQAEYNSAVAAEEVRRQEWLKTPSGAPANTTAGMFERAKYSQYQAAKKVTADKKSTLDAVIKQRQDAQSKLSAANASYNTALASKKNADTALAQAQADAKAKRDAEIKRQAEEATRIKAQQEADAKARAVADAEAKAAAEAATKVAAKEAAMSRLEEPNVFGVKALAAAMAVSKTPMVFAETGLGTISLSGKAATAAWAFVRGVVSELSGVAIAGTSIGALIASIAYIPKAGEGSADVPGRNNINMFSTVMDPSALNLPDDKTIKAALKSGGTVDSLVRGRVYYDNDRFNTELVRTEKPTTINVVNAVIDEATGFYGYTIPATDTLPSRTILVSPDSVPEAGGLPPLVTPIVTEVGISDTGNHNVPDTDFNIETYPLTDEPDFSDFILVFEELNLKPMYVMFQDSLDDGRFTRKQLDRKFKHAPDFGINDTKKNRETLAKFRDAIEAHLEDPSTIEKGTYSMVEGSRVYFNEKTLRVVIIDKQDMFVSGWLLDPKALTSQYQNYINTGVLR</sequence>
<feature type="compositionally biased region" description="Low complexity" evidence="5">
    <location>
        <begin position="210"/>
        <end position="231"/>
    </location>
</feature>